<accession>A6K2Y8</accession>
<gene>
    <name evidence="1" type="ORF">rCG_63112</name>
</gene>
<reference evidence="1 2" key="1">
    <citation type="submission" date="2005-09" db="EMBL/GenBank/DDBJ databases">
        <authorList>
            <person name="Mural R.J."/>
            <person name="Li P.W."/>
            <person name="Adams M.D."/>
            <person name="Amanatides P.G."/>
            <person name="Baden-Tillson H."/>
            <person name="Barnstead M."/>
            <person name="Chin S.H."/>
            <person name="Dew I."/>
            <person name="Evans C.A."/>
            <person name="Ferriera S."/>
            <person name="Flanigan M."/>
            <person name="Fosler C."/>
            <person name="Glodek A."/>
            <person name="Gu Z."/>
            <person name="Holt R.A."/>
            <person name="Jennings D."/>
            <person name="Kraft C.L."/>
            <person name="Lu F."/>
            <person name="Nguyen T."/>
            <person name="Nusskern D.R."/>
            <person name="Pfannkoch C.M."/>
            <person name="Sitter C."/>
            <person name="Sutton G.G."/>
            <person name="Venter J.C."/>
            <person name="Wang Z."/>
            <person name="Woodage T."/>
            <person name="Zheng X.H."/>
            <person name="Zhong F."/>
        </authorList>
    </citation>
    <scope>NUCLEOTIDE SEQUENCE [LARGE SCALE GENOMIC DNA]</scope>
    <source>
        <strain>BN</strain>
        <strain evidence="2">Sprague-Dawley</strain>
    </source>
</reference>
<name>A6K2Y8_RAT</name>
<sequence>MSQPCPLVFCNKHIGVKYLSREKSQAIFHCSFSRNPLLKLNLLT</sequence>
<feature type="non-terminal residue" evidence="1">
    <location>
        <position position="44"/>
    </location>
</feature>
<organism evidence="1 2">
    <name type="scientific">Rattus norvegicus</name>
    <name type="common">Rat</name>
    <dbReference type="NCBI Taxonomy" id="10116"/>
    <lineage>
        <taxon>Eukaryota</taxon>
        <taxon>Metazoa</taxon>
        <taxon>Chordata</taxon>
        <taxon>Craniata</taxon>
        <taxon>Vertebrata</taxon>
        <taxon>Euteleostomi</taxon>
        <taxon>Mammalia</taxon>
        <taxon>Eutheria</taxon>
        <taxon>Euarchontoglires</taxon>
        <taxon>Glires</taxon>
        <taxon>Rodentia</taxon>
        <taxon>Myomorpha</taxon>
        <taxon>Muroidea</taxon>
        <taxon>Muridae</taxon>
        <taxon>Murinae</taxon>
        <taxon>Rattus</taxon>
    </lineage>
</organism>
<dbReference type="AlphaFoldDB" id="A6K2Y8"/>
<dbReference type="Proteomes" id="UP000234681">
    <property type="component" value="Chromosome 2"/>
</dbReference>
<evidence type="ECO:0000313" key="2">
    <source>
        <dbReference type="Proteomes" id="UP000234681"/>
    </source>
</evidence>
<protein>
    <submittedName>
        <fullName evidence="1">RCG63112</fullName>
    </submittedName>
</protein>
<proteinExistence type="predicted"/>
<dbReference type="EMBL" id="CH474015">
    <property type="protein sequence ID" value="EDL85712.1"/>
    <property type="molecule type" value="Genomic_DNA"/>
</dbReference>
<evidence type="ECO:0000313" key="1">
    <source>
        <dbReference type="EMBL" id="EDL85712.1"/>
    </source>
</evidence>